<accession>A0A4Q0SWE5</accession>
<feature type="transmembrane region" description="Helical" evidence="3">
    <location>
        <begin position="842"/>
        <end position="863"/>
    </location>
</feature>
<feature type="transmembrane region" description="Helical" evidence="3">
    <location>
        <begin position="695"/>
        <end position="715"/>
    </location>
</feature>
<feature type="transmembrane region" description="Helical" evidence="3">
    <location>
        <begin position="608"/>
        <end position="628"/>
    </location>
</feature>
<feature type="transmembrane region" description="Helical" evidence="3">
    <location>
        <begin position="1185"/>
        <end position="1205"/>
    </location>
</feature>
<evidence type="ECO:0000256" key="2">
    <source>
        <dbReference type="SAM" id="MobiDB-lite"/>
    </source>
</evidence>
<reference evidence="6" key="2">
    <citation type="submission" date="2019-02" db="EMBL/GenBank/DDBJ databases">
        <title>Granulicella sibirica sp. nov., a psychrotolerant acidobacterium isolated from an organic soil layer in forested tundra, West Siberia.</title>
        <authorList>
            <person name="Oshkin I.Y."/>
            <person name="Kulichevskaya I.S."/>
            <person name="Rijpstra W.I.C."/>
            <person name="Sinninghe Damste J.S."/>
            <person name="Rakitin A.L."/>
            <person name="Ravin N.V."/>
            <person name="Dedysh S.N."/>
        </authorList>
    </citation>
    <scope>NUCLEOTIDE SEQUENCE [LARGE SCALE GENOMIC DNA]</scope>
    <source>
        <strain evidence="6">AF10</strain>
    </source>
</reference>
<dbReference type="PANTHER" id="PTHR10728">
    <property type="entry name" value="CYTOSOLIC PHOSPHOLIPASE A2"/>
    <property type="match status" value="1"/>
</dbReference>
<feature type="transmembrane region" description="Helical" evidence="3">
    <location>
        <begin position="884"/>
        <end position="910"/>
    </location>
</feature>
<keyword evidence="3" id="KW-0472">Membrane</keyword>
<feature type="transmembrane region" description="Helical" evidence="3">
    <location>
        <begin position="806"/>
        <end position="830"/>
    </location>
</feature>
<dbReference type="GO" id="GO:0046475">
    <property type="term" value="P:glycerophospholipid catabolic process"/>
    <property type="evidence" value="ECO:0007669"/>
    <property type="project" value="TreeGrafter"/>
</dbReference>
<evidence type="ECO:0000259" key="4">
    <source>
        <dbReference type="Pfam" id="PF01734"/>
    </source>
</evidence>
<feature type="region of interest" description="Disordered" evidence="2">
    <location>
        <begin position="138"/>
        <end position="159"/>
    </location>
</feature>
<evidence type="ECO:0000313" key="6">
    <source>
        <dbReference type="Proteomes" id="UP000289437"/>
    </source>
</evidence>
<gene>
    <name evidence="5" type="ORF">GRAN_4891</name>
</gene>
<name>A0A4Q0SWE5_9BACT</name>
<dbReference type="Proteomes" id="UP000289437">
    <property type="component" value="Unassembled WGS sequence"/>
</dbReference>
<feature type="transmembrane region" description="Helical" evidence="3">
    <location>
        <begin position="582"/>
        <end position="602"/>
    </location>
</feature>
<comment type="caution">
    <text evidence="5">The sequence shown here is derived from an EMBL/GenBank/DDBJ whole genome shotgun (WGS) entry which is preliminary data.</text>
</comment>
<dbReference type="Gene3D" id="3.40.1090.10">
    <property type="entry name" value="Cytosolic phospholipase A2 catalytic domain"/>
    <property type="match status" value="2"/>
</dbReference>
<dbReference type="RefSeq" id="WP_206662837.1">
    <property type="nucleotide sequence ID" value="NZ_RDSM01000005.1"/>
</dbReference>
<sequence>MPKNNLLHQLGMNDHFEILDTLARTPIGELRRILHPHDEVGFRSGDDRSYLDLRRRLDEALDALTLLEIGLQLGLYDTAVLDTLIPPGFRLLVEGEAREALLRYAGAYLYFGVRMLAGRLVEKEGGIDWPAVRLARRGPQPCTRSAPNQPPPPASETNPRFFHIATPPTPAHESVSDADALALRSAQFLRFLELQRGVWKEALQFLDDFHEDPAAAEGHASGESAQYELWLRGLITEEWQKYDPSIPTTAEQDHARARARTEAENQHRRFDRITKGLTEWLDARVSFYLPSWHSLSPLQRKQARGTDALRVQDPVAARFALADIYWIARLLRAEVSGKASVTYARAPWTQLLRFHATLHADDDLAERLRDQQEIIRSIFDFVCDLAQNAVAISEEVELAALIPEMYNGTANQAPRTWPWRPVFNEELTLLEQQRKRRAYMDLVPPPPDTPPCRCKQSPWAQRLITGVEPHNRVGLAFSGGGVRSASFNLGVLQGLQGFDLLRQVDYISTVSGGGFIGAWLVGNVQRTRHWLGKTTCWDESVTHLRAYSSYLAPITGILSADTWVLAASWIRNTFLVQLSGLVTLFTLLLLVLAARMGFVSLATLRGGMLDRAGSVVGLLGLLVMFGIIRNFIWNRTENGKDPRASHRLLLYLVLPAWLGSFLLSAILWAEAHDIDWLASFGTLQYSHILVGSPKLLRWITVGDLVFMSIIAWFALKPTVPTAFVDAPGSESMSPADANKIPQDAAAHKQAAVEVRKAEIHNAQAGHESGDACPATPTQTRLELVWARIKLHIVDARPIRRRLWRSAWISILCAIVLYLVLCAILFLFLNLISKPDLLAMDSFAFVFGPALVLTAFTLSVVLYIGLSGRVSNEPQREWWTRYGAWLTIFATVGLGLSAAAVLGPELILWLAKKSGGQTYDWKSILTGLGSVITTIGGGLFAGKSSKTTGGEGTGKKFWLELCAKIGALVFILSFSIGAAFVLYLLLVKLATNDVAGNYWKTLDDLSTGPFFPLKCTFHLTQWTFPAGRIFALILLVAAFLTWLFSKYFDINLFGLSQFYRNRLVRCYLGATRWAPGVRRPHPFTKFDFDDDIFLSDLKNDFRGPFPIFNCTLNLTGSTDLSIRSRHSASFSLTPLRCGADRPRVGYAPTGLSRPDQQAPSFAGGVLLGQAVAISGAAVSSNMGYNTSPLVALLLTMFNVRLGWWFPNPGQSRWMEKLLPTSFFYLVKELFGIASDDRKFLDISDGGHFENLGVYELIRRRCKVIIASDAECDEDLEFGGLGNLVRICATDFGAIIDIDVKAIRERKEGRSLEHCTVGKIKYSNGSIGYLLYLKASVTGDEDIGIAQYRSAHPSFPHEATSDQFFTEGQFESYRKLGLHIVRYALRGTAPGANPLEIAERLSDVFAPKTVSNDAFLRHTQTMQNLWSECANTVALQAFATELMTTHQAQVPRAGSFVILHDDELCMALKFIQLMEDVFLDLRLDDYWDHPDNRGWAIMFMRWARSPRFQRAWIQTRRTFGIRFEYFCEARLGLTRDIPIVRI</sequence>
<feature type="transmembrane region" description="Helical" evidence="3">
    <location>
        <begin position="922"/>
        <end position="940"/>
    </location>
</feature>
<organism evidence="5 6">
    <name type="scientific">Granulicella sibirica</name>
    <dbReference type="NCBI Taxonomy" id="2479048"/>
    <lineage>
        <taxon>Bacteria</taxon>
        <taxon>Pseudomonadati</taxon>
        <taxon>Acidobacteriota</taxon>
        <taxon>Terriglobia</taxon>
        <taxon>Terriglobales</taxon>
        <taxon>Acidobacteriaceae</taxon>
        <taxon>Granulicella</taxon>
    </lineage>
</organism>
<feature type="transmembrane region" description="Helical" evidence="3">
    <location>
        <begin position="648"/>
        <end position="669"/>
    </location>
</feature>
<reference evidence="5 6" key="1">
    <citation type="submission" date="2018-11" db="EMBL/GenBank/DDBJ databases">
        <authorList>
            <person name="Mardanov A.V."/>
            <person name="Ravin N.V."/>
            <person name="Dedysh S.N."/>
        </authorList>
    </citation>
    <scope>NUCLEOTIDE SEQUENCE [LARGE SCALE GENOMIC DNA]</scope>
    <source>
        <strain evidence="5 6">AF10</strain>
    </source>
</reference>
<dbReference type="EMBL" id="RDSM01000005">
    <property type="protein sequence ID" value="RXH54240.1"/>
    <property type="molecule type" value="Genomic_DNA"/>
</dbReference>
<feature type="domain" description="PNPLA" evidence="4">
    <location>
        <begin position="475"/>
        <end position="521"/>
    </location>
</feature>
<dbReference type="Pfam" id="PF01734">
    <property type="entry name" value="Patatin"/>
    <property type="match status" value="1"/>
</dbReference>
<feature type="transmembrane region" description="Helical" evidence="3">
    <location>
        <begin position="1025"/>
        <end position="1043"/>
    </location>
</feature>
<proteinExistence type="predicted"/>
<protein>
    <recommendedName>
        <fullName evidence="4">PNPLA domain-containing protein</fullName>
    </recommendedName>
</protein>
<keyword evidence="3" id="KW-1133">Transmembrane helix</keyword>
<dbReference type="SUPFAM" id="SSF52151">
    <property type="entry name" value="FabD/lysophospholipase-like"/>
    <property type="match status" value="1"/>
</dbReference>
<evidence type="ECO:0000313" key="5">
    <source>
        <dbReference type="EMBL" id="RXH54240.1"/>
    </source>
</evidence>
<dbReference type="GO" id="GO:0004623">
    <property type="term" value="F:phospholipase A2 activity"/>
    <property type="evidence" value="ECO:0007669"/>
    <property type="project" value="TreeGrafter"/>
</dbReference>
<evidence type="ECO:0000256" key="3">
    <source>
        <dbReference type="SAM" id="Phobius"/>
    </source>
</evidence>
<keyword evidence="1" id="KW-0443">Lipid metabolism</keyword>
<keyword evidence="3" id="KW-0812">Transmembrane</keyword>
<dbReference type="PANTHER" id="PTHR10728:SF40">
    <property type="entry name" value="PATATIN FAMILY PROTEIN"/>
    <property type="match status" value="1"/>
</dbReference>
<evidence type="ECO:0000256" key="1">
    <source>
        <dbReference type="ARBA" id="ARBA00023098"/>
    </source>
</evidence>
<dbReference type="InterPro" id="IPR002641">
    <property type="entry name" value="PNPLA_dom"/>
</dbReference>
<dbReference type="InterPro" id="IPR016035">
    <property type="entry name" value="Acyl_Trfase/lysoPLipase"/>
</dbReference>
<feature type="transmembrane region" description="Helical" evidence="3">
    <location>
        <begin position="960"/>
        <end position="985"/>
    </location>
</feature>
<keyword evidence="6" id="KW-1185">Reference proteome</keyword>
<dbReference type="GO" id="GO:0005829">
    <property type="term" value="C:cytosol"/>
    <property type="evidence" value="ECO:0007669"/>
    <property type="project" value="TreeGrafter"/>
</dbReference>